<dbReference type="NCBIfam" id="TIGR00254">
    <property type="entry name" value="GGDEF"/>
    <property type="match status" value="1"/>
</dbReference>
<evidence type="ECO:0000259" key="4">
    <source>
        <dbReference type="PROSITE" id="PS50887"/>
    </source>
</evidence>
<sequence>MEQIFPENWAVLHLGLIFSITLAQMLVVYVLSDSSNPPAGLGLFSVYFMAALLGWIAFTLQQEAAAPLAVDVPAVAAILNSYILFMAAGQRSGNQRGRILLGIVCLLGCLSVFFLPAQLMFATQISLATLFFAAAGILSALRSLREKNVGDMVIAYAALLMVVGTPIALYQVSIGGDSNLGQIIAFGAHSWAYVLVAVGFLASVLIEYQQHLSHLATEDPLTRLLNRRGLQDALRISIAHARRHGLPTSAIMIDIDYFKRVNDSFGHETGDHVIQLVASMIERLCRESDVVARTGGEEFLIILADTDSASARILAERVRQAVGERPLVVDQHRIPVTISLGVASASGEFNLDELSQEADQAMYLAKRGGRNRVASVENKPVHLSNDSMEI</sequence>
<feature type="transmembrane region" description="Helical" evidence="3">
    <location>
        <begin position="121"/>
        <end position="141"/>
    </location>
</feature>
<evidence type="ECO:0000256" key="2">
    <source>
        <dbReference type="ARBA" id="ARBA00034247"/>
    </source>
</evidence>
<feature type="transmembrane region" description="Helical" evidence="3">
    <location>
        <begin position="12"/>
        <end position="32"/>
    </location>
</feature>
<evidence type="ECO:0000256" key="3">
    <source>
        <dbReference type="SAM" id="Phobius"/>
    </source>
</evidence>
<dbReference type="InterPro" id="IPR000160">
    <property type="entry name" value="GGDEF_dom"/>
</dbReference>
<feature type="domain" description="GGDEF" evidence="4">
    <location>
        <begin position="246"/>
        <end position="378"/>
    </location>
</feature>
<dbReference type="EMBL" id="SHNP01000004">
    <property type="protein sequence ID" value="MCX2974485.1"/>
    <property type="molecule type" value="Genomic_DNA"/>
</dbReference>
<dbReference type="PANTHER" id="PTHR45138">
    <property type="entry name" value="REGULATORY COMPONENTS OF SENSORY TRANSDUCTION SYSTEM"/>
    <property type="match status" value="1"/>
</dbReference>
<gene>
    <name evidence="5" type="ORF">EYC87_12905</name>
</gene>
<dbReference type="Pfam" id="PF00990">
    <property type="entry name" value="GGDEF"/>
    <property type="match status" value="1"/>
</dbReference>
<dbReference type="InterPro" id="IPR029787">
    <property type="entry name" value="Nucleotide_cyclase"/>
</dbReference>
<dbReference type="RefSeq" id="WP_279253250.1">
    <property type="nucleotide sequence ID" value="NZ_SHNP01000004.1"/>
</dbReference>
<reference evidence="5" key="1">
    <citation type="submission" date="2019-02" db="EMBL/GenBank/DDBJ databases">
        <authorList>
            <person name="Li S.-H."/>
        </authorList>
    </citation>
    <scope>NUCLEOTIDE SEQUENCE</scope>
    <source>
        <strain evidence="5">IMCC8485</strain>
    </source>
</reference>
<comment type="caution">
    <text evidence="5">The sequence shown here is derived from an EMBL/GenBank/DDBJ whole genome shotgun (WGS) entry which is preliminary data.</text>
</comment>
<dbReference type="PANTHER" id="PTHR45138:SF9">
    <property type="entry name" value="DIGUANYLATE CYCLASE DGCM-RELATED"/>
    <property type="match status" value="1"/>
</dbReference>
<dbReference type="Gene3D" id="3.30.70.270">
    <property type="match status" value="1"/>
</dbReference>
<comment type="catalytic activity">
    <reaction evidence="2">
        <text>2 GTP = 3',3'-c-di-GMP + 2 diphosphate</text>
        <dbReference type="Rhea" id="RHEA:24898"/>
        <dbReference type="ChEBI" id="CHEBI:33019"/>
        <dbReference type="ChEBI" id="CHEBI:37565"/>
        <dbReference type="ChEBI" id="CHEBI:58805"/>
        <dbReference type="EC" id="2.7.7.65"/>
    </reaction>
</comment>
<accession>A0ABT3SWW0</accession>
<feature type="transmembrane region" description="Helical" evidence="3">
    <location>
        <begin position="39"/>
        <end position="58"/>
    </location>
</feature>
<keyword evidence="6" id="KW-1185">Reference proteome</keyword>
<feature type="transmembrane region" description="Helical" evidence="3">
    <location>
        <begin position="153"/>
        <end position="171"/>
    </location>
</feature>
<evidence type="ECO:0000313" key="6">
    <source>
        <dbReference type="Proteomes" id="UP001143307"/>
    </source>
</evidence>
<name>A0ABT3SWW0_9GAMM</name>
<dbReference type="CDD" id="cd01949">
    <property type="entry name" value="GGDEF"/>
    <property type="match status" value="1"/>
</dbReference>
<dbReference type="PROSITE" id="PS50887">
    <property type="entry name" value="GGDEF"/>
    <property type="match status" value="1"/>
</dbReference>
<dbReference type="SMART" id="SM00267">
    <property type="entry name" value="GGDEF"/>
    <property type="match status" value="1"/>
</dbReference>
<organism evidence="5 6">
    <name type="scientific">Candidatus Seongchinamella marina</name>
    <dbReference type="NCBI Taxonomy" id="2518990"/>
    <lineage>
        <taxon>Bacteria</taxon>
        <taxon>Pseudomonadati</taxon>
        <taxon>Pseudomonadota</taxon>
        <taxon>Gammaproteobacteria</taxon>
        <taxon>Cellvibrionales</taxon>
        <taxon>Halieaceae</taxon>
        <taxon>Seongchinamella</taxon>
    </lineage>
</organism>
<keyword evidence="3" id="KW-1133">Transmembrane helix</keyword>
<feature type="transmembrane region" description="Helical" evidence="3">
    <location>
        <begin position="64"/>
        <end position="85"/>
    </location>
</feature>
<protein>
    <recommendedName>
        <fullName evidence="1">diguanylate cyclase</fullName>
        <ecNumber evidence="1">2.7.7.65</ecNumber>
    </recommendedName>
</protein>
<feature type="transmembrane region" description="Helical" evidence="3">
    <location>
        <begin position="183"/>
        <end position="206"/>
    </location>
</feature>
<keyword evidence="3" id="KW-0812">Transmembrane</keyword>
<dbReference type="Proteomes" id="UP001143307">
    <property type="component" value="Unassembled WGS sequence"/>
</dbReference>
<dbReference type="InterPro" id="IPR043128">
    <property type="entry name" value="Rev_trsase/Diguanyl_cyclase"/>
</dbReference>
<feature type="transmembrane region" description="Helical" evidence="3">
    <location>
        <begin position="97"/>
        <end position="115"/>
    </location>
</feature>
<evidence type="ECO:0000256" key="1">
    <source>
        <dbReference type="ARBA" id="ARBA00012528"/>
    </source>
</evidence>
<dbReference type="EC" id="2.7.7.65" evidence="1"/>
<dbReference type="SUPFAM" id="SSF55073">
    <property type="entry name" value="Nucleotide cyclase"/>
    <property type="match status" value="1"/>
</dbReference>
<dbReference type="InterPro" id="IPR050469">
    <property type="entry name" value="Diguanylate_Cyclase"/>
</dbReference>
<proteinExistence type="predicted"/>
<keyword evidence="3" id="KW-0472">Membrane</keyword>
<evidence type="ECO:0000313" key="5">
    <source>
        <dbReference type="EMBL" id="MCX2974485.1"/>
    </source>
</evidence>